<keyword evidence="1" id="KW-0812">Transmembrane</keyword>
<keyword evidence="1" id="KW-0472">Membrane</keyword>
<dbReference type="PANTHER" id="PTHR37804:SF1">
    <property type="entry name" value="CDAA REGULATORY PROTEIN CDAR"/>
    <property type="match status" value="1"/>
</dbReference>
<gene>
    <name evidence="2" type="ORF">HMPREF9145_2106</name>
</gene>
<feature type="transmembrane region" description="Helical" evidence="1">
    <location>
        <begin position="32"/>
        <end position="51"/>
    </location>
</feature>
<dbReference type="Gene3D" id="2.170.120.40">
    <property type="entry name" value="YbbR-like domain"/>
    <property type="match status" value="1"/>
</dbReference>
<organism evidence="2 3">
    <name type="scientific">Segatella salivae F0493</name>
    <dbReference type="NCBI Taxonomy" id="1395125"/>
    <lineage>
        <taxon>Bacteria</taxon>
        <taxon>Pseudomonadati</taxon>
        <taxon>Bacteroidota</taxon>
        <taxon>Bacteroidia</taxon>
        <taxon>Bacteroidales</taxon>
        <taxon>Prevotellaceae</taxon>
        <taxon>Segatella</taxon>
    </lineage>
</organism>
<dbReference type="PATRIC" id="fig|1395125.3.peg.1384"/>
<evidence type="ECO:0000313" key="3">
    <source>
        <dbReference type="Proteomes" id="UP000017023"/>
    </source>
</evidence>
<reference evidence="2 3" key="1">
    <citation type="submission" date="2013-08" db="EMBL/GenBank/DDBJ databases">
        <authorList>
            <person name="Durkin A.S."/>
            <person name="Haft D.R."/>
            <person name="McCorrison J."/>
            <person name="Torralba M."/>
            <person name="Gillis M."/>
            <person name="Haft D.H."/>
            <person name="Methe B."/>
            <person name="Sutton G."/>
            <person name="Nelson K.E."/>
        </authorList>
    </citation>
    <scope>NUCLEOTIDE SEQUENCE [LARGE SCALE GENOMIC DNA]</scope>
    <source>
        <strain evidence="2 3">F0493</strain>
    </source>
</reference>
<protein>
    <submittedName>
        <fullName evidence="2">YbbR-like protein</fullName>
    </submittedName>
</protein>
<dbReference type="Proteomes" id="UP000017023">
    <property type="component" value="Unassembled WGS sequence"/>
</dbReference>
<name>U2KQI8_9BACT</name>
<dbReference type="PANTHER" id="PTHR37804">
    <property type="entry name" value="CDAA REGULATORY PROTEIN CDAR"/>
    <property type="match status" value="1"/>
</dbReference>
<dbReference type="InterPro" id="IPR012505">
    <property type="entry name" value="YbbR"/>
</dbReference>
<accession>U2KQI8</accession>
<comment type="caution">
    <text evidence="2">The sequence shown here is derived from an EMBL/GenBank/DDBJ whole genome shotgun (WGS) entry which is preliminary data.</text>
</comment>
<keyword evidence="1" id="KW-1133">Transmembrane helix</keyword>
<proteinExistence type="predicted"/>
<evidence type="ECO:0000256" key="1">
    <source>
        <dbReference type="SAM" id="Phobius"/>
    </source>
</evidence>
<dbReference type="AlphaFoldDB" id="U2KQI8"/>
<dbReference type="EMBL" id="AWGW01000019">
    <property type="protein sequence ID" value="ERK00762.1"/>
    <property type="molecule type" value="Genomic_DNA"/>
</dbReference>
<dbReference type="InterPro" id="IPR053154">
    <property type="entry name" value="c-di-AMP_regulator"/>
</dbReference>
<evidence type="ECO:0000313" key="2">
    <source>
        <dbReference type="EMBL" id="ERK00762.1"/>
    </source>
</evidence>
<sequence>MKTHHLKCLMHKLLTLAKNVRNFLFSSLNREFLIFLFFLGLSGTFWLLMALNETYDEDIHIPVKLVNVPKNVVITQNVSDTIDVTVRDKGFTLLAYTYGNKVQPVLIDFETFANRSTGTGKITLSDLQRLIYLRLFSSSKISAIKSDLQTFYFNYGQSRQYPVRISGVVEAGKSYYISQIKFYPSEVTVYADRHTLDSIRKISTELLSIRQIEDTITREVTLRGIKGAKIVPQKVRMTIYPDILTEESVEVPIVAINMPTGKVLRTFPSKVRVSFAVGGSRFRSIHSDQFIVAVDYNDIVGQPSDKCPIRLRQYPKDIIHPRLQMTQVDYLIEQQ</sequence>
<dbReference type="Pfam" id="PF07949">
    <property type="entry name" value="YbbR"/>
    <property type="match status" value="1"/>
</dbReference>